<dbReference type="STRING" id="595528.A0A0D2WXZ4"/>
<dbReference type="Pfam" id="PF12796">
    <property type="entry name" value="Ank_2"/>
    <property type="match status" value="1"/>
</dbReference>
<dbReference type="RefSeq" id="XP_004342891.1">
    <property type="nucleotide sequence ID" value="XM_004342842.2"/>
</dbReference>
<keyword evidence="1" id="KW-0479">Metal-binding</keyword>
<proteinExistence type="predicted"/>
<dbReference type="PANTHER" id="PTHR39490">
    <property type="entry name" value="ARRESTIN DOMAIN-CONTAINING PROTEIN D"/>
    <property type="match status" value="1"/>
</dbReference>
<feature type="compositionally biased region" description="Low complexity" evidence="4">
    <location>
        <begin position="222"/>
        <end position="232"/>
    </location>
</feature>
<dbReference type="SUPFAM" id="SSF57903">
    <property type="entry name" value="FYVE/PHD zinc finger"/>
    <property type="match status" value="1"/>
</dbReference>
<gene>
    <name evidence="6" type="ORF">CAOG_007818</name>
</gene>
<dbReference type="PANTHER" id="PTHR39490:SF8">
    <property type="entry name" value="ZINC FINGER FYVE DOMAIN-CONTAINING PROTEIN 21"/>
    <property type="match status" value="1"/>
</dbReference>
<dbReference type="InterPro" id="IPR011011">
    <property type="entry name" value="Znf_FYVE_PHD"/>
</dbReference>
<sequence>MDSTQGTAAANAATLMSPSSIHHRTAAAAAASTHTTGTSGGVMTVGSPPSTSMTGSQLSGYGNGAQPTHLTQYQSSSSSSTQQQQQQQQNHYYISPTTGSLTTVVVGAAPSVAHVLSNSPFSLNHQHSSAFNSYSNNNTHHGTGTGNGVGVGVGVGNGAAGYNGTAFKSLAHALPDGGDPSLAQQQQHQLHHQQQQHQLHGGGAGLSSPGAAQVRSPPPSAPSSNPTTPRRSLTLVGQSLSPLIMSPGSSSGANGQAAFAGVQAQSQAIQAGSSPAQSPWSIRRSSVGGRFGSASTALTASPTPRKAAIDVWSDVMVGDLAQVKLAVQQGFDVSSRDCAGRTVLHVAAAGGTTAHLDLLQYLINFVRDNPATCDLVNSQDETGQTPLHLCTAKHDIEGVLCLLHGGAVVNVFNKQQLCPLDVNPALRNIMLENIQKLPDWIPDEAAPNCQICRSAFTVINRRHHCRYCGRVVCRGSCSSRFIPILKFDMKDKVRVCCQCLPIVSLSNEHCN</sequence>
<evidence type="ECO:0000256" key="3">
    <source>
        <dbReference type="ARBA" id="ARBA00022833"/>
    </source>
</evidence>
<dbReference type="InterPro" id="IPR002110">
    <property type="entry name" value="Ankyrin_rpt"/>
</dbReference>
<feature type="region of interest" description="Disordered" evidence="4">
    <location>
        <begin position="171"/>
        <end position="232"/>
    </location>
</feature>
<keyword evidence="3" id="KW-0862">Zinc</keyword>
<dbReference type="EMBL" id="KE346375">
    <property type="protein sequence ID" value="KJE97713.1"/>
    <property type="molecule type" value="Genomic_DNA"/>
</dbReference>
<dbReference type="Gene3D" id="3.30.40.10">
    <property type="entry name" value="Zinc/RING finger domain, C3HC4 (zinc finger)"/>
    <property type="match status" value="1"/>
</dbReference>
<reference evidence="7" key="1">
    <citation type="submission" date="2011-02" db="EMBL/GenBank/DDBJ databases">
        <title>The Genome Sequence of Capsaspora owczarzaki ATCC 30864.</title>
        <authorList>
            <person name="Russ C."/>
            <person name="Cuomo C."/>
            <person name="Burger G."/>
            <person name="Gray M.W."/>
            <person name="Holland P.W.H."/>
            <person name="King N."/>
            <person name="Lang F.B.F."/>
            <person name="Roger A.J."/>
            <person name="Ruiz-Trillo I."/>
            <person name="Young S.K."/>
            <person name="Zeng Q."/>
            <person name="Gargeya S."/>
            <person name="Alvarado L."/>
            <person name="Berlin A."/>
            <person name="Chapman S.B."/>
            <person name="Chen Z."/>
            <person name="Freedman E."/>
            <person name="Gellesch M."/>
            <person name="Goldberg J."/>
            <person name="Griggs A."/>
            <person name="Gujja S."/>
            <person name="Heilman E."/>
            <person name="Heiman D."/>
            <person name="Howarth C."/>
            <person name="Mehta T."/>
            <person name="Neiman D."/>
            <person name="Pearson M."/>
            <person name="Roberts A."/>
            <person name="Saif S."/>
            <person name="Shea T."/>
            <person name="Shenoy N."/>
            <person name="Sisk P."/>
            <person name="Stolte C."/>
            <person name="Sykes S."/>
            <person name="White J."/>
            <person name="Yandava C."/>
            <person name="Haas B."/>
            <person name="Nusbaum C."/>
            <person name="Birren B."/>
        </authorList>
    </citation>
    <scope>NUCLEOTIDE SEQUENCE</scope>
    <source>
        <strain evidence="7">ATCC 30864</strain>
    </source>
</reference>
<evidence type="ECO:0000259" key="5">
    <source>
        <dbReference type="SMART" id="SM00064"/>
    </source>
</evidence>
<dbReference type="AlphaFoldDB" id="A0A0D2WXZ4"/>
<dbReference type="PhylomeDB" id="A0A0D2WXZ4"/>
<dbReference type="InterPro" id="IPR036770">
    <property type="entry name" value="Ankyrin_rpt-contain_sf"/>
</dbReference>
<organism evidence="6 7">
    <name type="scientific">Capsaspora owczarzaki (strain ATCC 30864)</name>
    <dbReference type="NCBI Taxonomy" id="595528"/>
    <lineage>
        <taxon>Eukaryota</taxon>
        <taxon>Filasterea</taxon>
        <taxon>Capsaspora</taxon>
    </lineage>
</organism>
<feature type="domain" description="FYVE zinc finger" evidence="5">
    <location>
        <begin position="435"/>
        <end position="505"/>
    </location>
</feature>
<accession>A0A0D2WXZ4</accession>
<evidence type="ECO:0000256" key="2">
    <source>
        <dbReference type="ARBA" id="ARBA00022771"/>
    </source>
</evidence>
<keyword evidence="7" id="KW-1185">Reference proteome</keyword>
<evidence type="ECO:0000256" key="1">
    <source>
        <dbReference type="ARBA" id="ARBA00022723"/>
    </source>
</evidence>
<dbReference type="InterPro" id="IPR013083">
    <property type="entry name" value="Znf_RING/FYVE/PHD"/>
</dbReference>
<dbReference type="Pfam" id="PF01363">
    <property type="entry name" value="FYVE"/>
    <property type="match status" value="1"/>
</dbReference>
<dbReference type="InParanoid" id="A0A0D2WXZ4"/>
<evidence type="ECO:0000256" key="4">
    <source>
        <dbReference type="SAM" id="MobiDB-lite"/>
    </source>
</evidence>
<dbReference type="SUPFAM" id="SSF48403">
    <property type="entry name" value="Ankyrin repeat"/>
    <property type="match status" value="1"/>
</dbReference>
<dbReference type="InterPro" id="IPR052113">
    <property type="entry name" value="FYVE-type_Zinc_Finger"/>
</dbReference>
<dbReference type="SMART" id="SM00248">
    <property type="entry name" value="ANK"/>
    <property type="match status" value="2"/>
</dbReference>
<evidence type="ECO:0000313" key="7">
    <source>
        <dbReference type="Proteomes" id="UP000008743"/>
    </source>
</evidence>
<name>A0A0D2WXZ4_CAPO3</name>
<protein>
    <recommendedName>
        <fullName evidence="5">FYVE zinc finger domain-containing protein</fullName>
    </recommendedName>
</protein>
<keyword evidence="2" id="KW-0863">Zinc-finger</keyword>
<feature type="compositionally biased region" description="Low complexity" evidence="4">
    <location>
        <begin position="182"/>
        <end position="199"/>
    </location>
</feature>
<dbReference type="InterPro" id="IPR000306">
    <property type="entry name" value="Znf_FYVE"/>
</dbReference>
<dbReference type="Proteomes" id="UP000008743">
    <property type="component" value="Unassembled WGS sequence"/>
</dbReference>
<dbReference type="eggNOG" id="KOG0504">
    <property type="taxonomic scope" value="Eukaryota"/>
</dbReference>
<feature type="compositionally biased region" description="Low complexity" evidence="4">
    <location>
        <begin position="71"/>
        <end position="89"/>
    </location>
</feature>
<evidence type="ECO:0000313" key="6">
    <source>
        <dbReference type="EMBL" id="KJE97713.1"/>
    </source>
</evidence>
<feature type="compositionally biased region" description="Polar residues" evidence="4">
    <location>
        <begin position="48"/>
        <end position="70"/>
    </location>
</feature>
<dbReference type="SMART" id="SM00064">
    <property type="entry name" value="FYVE"/>
    <property type="match status" value="1"/>
</dbReference>
<feature type="compositionally biased region" description="Low complexity" evidence="4">
    <location>
        <begin position="26"/>
        <end position="47"/>
    </location>
</feature>
<dbReference type="Gene3D" id="1.25.40.20">
    <property type="entry name" value="Ankyrin repeat-containing domain"/>
    <property type="match status" value="1"/>
</dbReference>
<dbReference type="OrthoDB" id="20035at2759"/>
<dbReference type="GO" id="GO:0008270">
    <property type="term" value="F:zinc ion binding"/>
    <property type="evidence" value="ECO:0007669"/>
    <property type="project" value="UniProtKB-KW"/>
</dbReference>
<feature type="region of interest" description="Disordered" evidence="4">
    <location>
        <begin position="24"/>
        <end position="90"/>
    </location>
</feature>